<name>A0A6A0AVL0_9ACTN</name>
<dbReference type="InterPro" id="IPR008995">
    <property type="entry name" value="Mo/tungstate-bd_C_term_dom"/>
</dbReference>
<keyword evidence="5" id="KW-1185">Reference proteome</keyword>
<evidence type="ECO:0000313" key="4">
    <source>
        <dbReference type="EMBL" id="GFH36892.1"/>
    </source>
</evidence>
<feature type="domain" description="Mop" evidence="3">
    <location>
        <begin position="13"/>
        <end position="79"/>
    </location>
</feature>
<organism evidence="4 5">
    <name type="scientific">Streptomyces pacificus</name>
    <dbReference type="NCBI Taxonomy" id="2705029"/>
    <lineage>
        <taxon>Bacteria</taxon>
        <taxon>Bacillati</taxon>
        <taxon>Actinomycetota</taxon>
        <taxon>Actinomycetes</taxon>
        <taxon>Kitasatosporales</taxon>
        <taxon>Streptomycetaceae</taxon>
        <taxon>Streptomyces</taxon>
    </lineage>
</organism>
<dbReference type="AlphaFoldDB" id="A0A6A0AVL0"/>
<evidence type="ECO:0000259" key="3">
    <source>
        <dbReference type="PROSITE" id="PS51866"/>
    </source>
</evidence>
<protein>
    <submittedName>
        <fullName evidence="4">Adenylate kinase</fullName>
    </submittedName>
</protein>
<dbReference type="GO" id="GO:0016301">
    <property type="term" value="F:kinase activity"/>
    <property type="evidence" value="ECO:0007669"/>
    <property type="project" value="UniProtKB-KW"/>
</dbReference>
<dbReference type="Pfam" id="PF03459">
    <property type="entry name" value="TOBE"/>
    <property type="match status" value="2"/>
</dbReference>
<dbReference type="NCBIfam" id="TIGR00638">
    <property type="entry name" value="Mop"/>
    <property type="match status" value="2"/>
</dbReference>
<dbReference type="SUPFAM" id="SSF50331">
    <property type="entry name" value="MOP-like"/>
    <property type="match status" value="2"/>
</dbReference>
<reference evidence="4 5" key="1">
    <citation type="submission" date="2020-02" db="EMBL/GenBank/DDBJ databases">
        <title>Whole Genome Shotgun Sequence of Streptomyces sp. strain CWH03.</title>
        <authorList>
            <person name="Dohra H."/>
            <person name="Kodani S."/>
            <person name="Yamamura H."/>
        </authorList>
    </citation>
    <scope>NUCLEOTIDE SEQUENCE [LARGE SCALE GENOMIC DNA]</scope>
    <source>
        <strain evidence="4 5">CWH03</strain>
    </source>
</reference>
<accession>A0A6A0AVL0</accession>
<evidence type="ECO:0000313" key="5">
    <source>
        <dbReference type="Proteomes" id="UP000484988"/>
    </source>
</evidence>
<dbReference type="PANTHER" id="PTHR30432:SF1">
    <property type="entry name" value="DNA-BINDING TRANSCRIPTIONAL DUAL REGULATOR MODE"/>
    <property type="match status" value="1"/>
</dbReference>
<dbReference type="InterPro" id="IPR005116">
    <property type="entry name" value="Transp-assoc_OB_typ1"/>
</dbReference>
<dbReference type="GO" id="GO:0015689">
    <property type="term" value="P:molybdate ion transport"/>
    <property type="evidence" value="ECO:0007669"/>
    <property type="project" value="InterPro"/>
</dbReference>
<comment type="caution">
    <text evidence="4">The sequence shown here is derived from an EMBL/GenBank/DDBJ whole genome shotgun (WGS) entry which is preliminary data.</text>
</comment>
<keyword evidence="1 2" id="KW-0500">Molybdenum</keyword>
<evidence type="ECO:0000256" key="1">
    <source>
        <dbReference type="ARBA" id="ARBA00022505"/>
    </source>
</evidence>
<dbReference type="PROSITE" id="PS51866">
    <property type="entry name" value="MOP"/>
    <property type="match status" value="2"/>
</dbReference>
<dbReference type="InterPro" id="IPR051815">
    <property type="entry name" value="Molybdate_resp_trans_reg"/>
</dbReference>
<sequence length="151" mass="15366">MDDHPRDERRDMSLSIRNQLPGTVMAVSAGPAMAAVRIRLDSGEEITSAVTADAVTELGIFPGGAVSALVKASEVALATSRVKGLSIRNQLPGTVVSVTPGTAMAAVRLRLDGGQDLTAAVTEEAREELGLAVGGSAVALVKATAISLSTD</sequence>
<evidence type="ECO:0000256" key="2">
    <source>
        <dbReference type="PROSITE-ProRule" id="PRU01213"/>
    </source>
</evidence>
<dbReference type="PANTHER" id="PTHR30432">
    <property type="entry name" value="TRANSCRIPTIONAL REGULATOR MODE"/>
    <property type="match status" value="1"/>
</dbReference>
<gene>
    <name evidence="4" type="ORF">SCWH03_31250</name>
</gene>
<keyword evidence="4" id="KW-0418">Kinase</keyword>
<keyword evidence="4" id="KW-0808">Transferase</keyword>
<dbReference type="Proteomes" id="UP000484988">
    <property type="component" value="Unassembled WGS sequence"/>
</dbReference>
<dbReference type="InterPro" id="IPR004606">
    <property type="entry name" value="Mop_domain"/>
</dbReference>
<feature type="domain" description="Mop" evidence="3">
    <location>
        <begin position="84"/>
        <end position="150"/>
    </location>
</feature>
<proteinExistence type="predicted"/>
<dbReference type="Gene3D" id="2.40.50.100">
    <property type="match status" value="2"/>
</dbReference>
<dbReference type="EMBL" id="BLLG01000007">
    <property type="protein sequence ID" value="GFH36892.1"/>
    <property type="molecule type" value="Genomic_DNA"/>
</dbReference>